<dbReference type="Proteomes" id="UP000183832">
    <property type="component" value="Unassembled WGS sequence"/>
</dbReference>
<reference evidence="1 2" key="1">
    <citation type="submission" date="2015-04" db="EMBL/GenBank/DDBJ databases">
        <authorList>
            <person name="Syromyatnikov M.Y."/>
            <person name="Popov V.N."/>
        </authorList>
    </citation>
    <scope>NUCLEOTIDE SEQUENCE [LARGE SCALE GENOMIC DNA]</scope>
</reference>
<protein>
    <submittedName>
        <fullName evidence="1">CLUMA_CG007140, isoform A</fullName>
    </submittedName>
</protein>
<accession>A0A1J1I1H6</accession>
<dbReference type="EMBL" id="CVRI01000037">
    <property type="protein sequence ID" value="CRK93610.1"/>
    <property type="molecule type" value="Genomic_DNA"/>
</dbReference>
<name>A0A1J1I1H6_9DIPT</name>
<keyword evidence="2" id="KW-1185">Reference proteome</keyword>
<gene>
    <name evidence="1" type="ORF">CLUMA_CG007140</name>
</gene>
<evidence type="ECO:0000313" key="1">
    <source>
        <dbReference type="EMBL" id="CRK93610.1"/>
    </source>
</evidence>
<organism evidence="1 2">
    <name type="scientific">Clunio marinus</name>
    <dbReference type="NCBI Taxonomy" id="568069"/>
    <lineage>
        <taxon>Eukaryota</taxon>
        <taxon>Metazoa</taxon>
        <taxon>Ecdysozoa</taxon>
        <taxon>Arthropoda</taxon>
        <taxon>Hexapoda</taxon>
        <taxon>Insecta</taxon>
        <taxon>Pterygota</taxon>
        <taxon>Neoptera</taxon>
        <taxon>Endopterygota</taxon>
        <taxon>Diptera</taxon>
        <taxon>Nematocera</taxon>
        <taxon>Chironomoidea</taxon>
        <taxon>Chironomidae</taxon>
        <taxon>Clunio</taxon>
    </lineage>
</organism>
<proteinExistence type="predicted"/>
<dbReference type="AlphaFoldDB" id="A0A1J1I1H6"/>
<sequence>MLFFFYSLTTNIGIVQKYYYIFCIMNDLFIQVEDNLHQQQQQHQQNSFHPLFEYEIRKEDFEISLENEKLF</sequence>
<evidence type="ECO:0000313" key="2">
    <source>
        <dbReference type="Proteomes" id="UP000183832"/>
    </source>
</evidence>